<evidence type="ECO:0008006" key="4">
    <source>
        <dbReference type="Google" id="ProtNLM"/>
    </source>
</evidence>
<evidence type="ECO:0000256" key="1">
    <source>
        <dbReference type="SAM" id="Phobius"/>
    </source>
</evidence>
<dbReference type="AlphaFoldDB" id="A0A261GCH8"/>
<reference evidence="2 3" key="1">
    <citation type="journal article" date="2017" name="BMC Genomics">
        <title>Comparative genomic and phylogenomic analyses of the Bifidobacteriaceae family.</title>
        <authorList>
            <person name="Lugli G.A."/>
            <person name="Milani C."/>
            <person name="Turroni F."/>
            <person name="Duranti S."/>
            <person name="Mancabelli L."/>
            <person name="Mangifesta M."/>
            <person name="Ferrario C."/>
            <person name="Modesto M."/>
            <person name="Mattarelli P."/>
            <person name="Jiri K."/>
            <person name="van Sinderen D."/>
            <person name="Ventura M."/>
        </authorList>
    </citation>
    <scope>NUCLEOTIDE SEQUENCE [LARGE SCALE GENOMIC DNA]</scope>
    <source>
        <strain evidence="2 3">DSM 100216</strain>
    </source>
</reference>
<dbReference type="Proteomes" id="UP000216057">
    <property type="component" value="Unassembled WGS sequence"/>
</dbReference>
<organism evidence="2 3">
    <name type="scientific">Bifidobacterium eulemuris</name>
    <dbReference type="NCBI Taxonomy" id="1765219"/>
    <lineage>
        <taxon>Bacteria</taxon>
        <taxon>Bacillati</taxon>
        <taxon>Actinomycetota</taxon>
        <taxon>Actinomycetes</taxon>
        <taxon>Bifidobacteriales</taxon>
        <taxon>Bifidobacteriaceae</taxon>
        <taxon>Bifidobacterium</taxon>
    </lineage>
</organism>
<feature type="transmembrane region" description="Helical" evidence="1">
    <location>
        <begin position="66"/>
        <end position="85"/>
    </location>
</feature>
<dbReference type="Pfam" id="PF06541">
    <property type="entry name" value="ABC_trans_CmpB"/>
    <property type="match status" value="1"/>
</dbReference>
<protein>
    <recommendedName>
        <fullName evidence="4">ABC transporter permease</fullName>
    </recommendedName>
</protein>
<keyword evidence="1" id="KW-0812">Transmembrane</keyword>
<feature type="transmembrane region" description="Helical" evidence="1">
    <location>
        <begin position="94"/>
        <end position="117"/>
    </location>
</feature>
<keyword evidence="1" id="KW-0472">Membrane</keyword>
<sequence>MEPVIERTLRRGRETLAAVNEVERLYLRDWMDVVFIYAISGFVGTLHETCWTLLSKGVFEDRSGSILSPFNYVYGLGALAIFFALRGLRKGHQVFVVGALLGGVLEYSMSVIQQYLLGSRSWDYSQLPLNIGGRTTVPFMLFWGLLCFVIVRWILPLMLHVVHAIDDDHRRTIAVILLVWIVVDYCVTLPAIFLYAQRADGFSGGGWLADVINTVFNDAFMRRHFPNMRV</sequence>
<accession>A0A261GCH8</accession>
<feature type="transmembrane region" description="Helical" evidence="1">
    <location>
        <begin position="137"/>
        <end position="161"/>
    </location>
</feature>
<feature type="transmembrane region" description="Helical" evidence="1">
    <location>
        <begin position="173"/>
        <end position="196"/>
    </location>
</feature>
<name>A0A261GCH8_9BIFI</name>
<evidence type="ECO:0000313" key="3">
    <source>
        <dbReference type="Proteomes" id="UP000216057"/>
    </source>
</evidence>
<dbReference type="InterPro" id="IPR010540">
    <property type="entry name" value="CmpB_TMEM229"/>
</dbReference>
<feature type="transmembrane region" description="Helical" evidence="1">
    <location>
        <begin position="34"/>
        <end position="54"/>
    </location>
</feature>
<comment type="caution">
    <text evidence="2">The sequence shown here is derived from an EMBL/GenBank/DDBJ whole genome shotgun (WGS) entry which is preliminary data.</text>
</comment>
<proteinExistence type="predicted"/>
<gene>
    <name evidence="2" type="ORF">BEUL_0528</name>
</gene>
<keyword evidence="1" id="KW-1133">Transmembrane helix</keyword>
<evidence type="ECO:0000313" key="2">
    <source>
        <dbReference type="EMBL" id="OZG69122.1"/>
    </source>
</evidence>
<dbReference type="EMBL" id="MWWZ01000004">
    <property type="protein sequence ID" value="OZG69122.1"/>
    <property type="molecule type" value="Genomic_DNA"/>
</dbReference>
<dbReference type="RefSeq" id="WP_226805671.1">
    <property type="nucleotide sequence ID" value="NZ_CP062938.1"/>
</dbReference>